<reference evidence="1" key="1">
    <citation type="submission" date="2014-05" db="EMBL/GenBank/DDBJ databases">
        <authorList>
            <person name="Chronopoulou M."/>
        </authorList>
    </citation>
    <scope>NUCLEOTIDE SEQUENCE</scope>
    <source>
        <tissue evidence="1">Whole organism</tissue>
    </source>
</reference>
<evidence type="ECO:0000313" key="1">
    <source>
        <dbReference type="EMBL" id="CDW43074.1"/>
    </source>
</evidence>
<accession>A0A0K2UXT1</accession>
<proteinExistence type="predicted"/>
<name>A0A0K2UXT1_LEPSM</name>
<protein>
    <submittedName>
        <fullName evidence="1">Uncharacterized protein</fullName>
    </submittedName>
</protein>
<sequence>MFSDENTFNVDPVFNRQNDRVVIFGDVAEEYRYVSTNRQTPYLIDDVRPGYIERDGHKSCVVPFRIQAVG</sequence>
<dbReference type="EMBL" id="HACA01025713">
    <property type="protein sequence ID" value="CDW43074.1"/>
    <property type="molecule type" value="Transcribed_RNA"/>
</dbReference>
<organism evidence="1">
    <name type="scientific">Lepeophtheirus salmonis</name>
    <name type="common">Salmon louse</name>
    <name type="synonym">Caligus salmonis</name>
    <dbReference type="NCBI Taxonomy" id="72036"/>
    <lineage>
        <taxon>Eukaryota</taxon>
        <taxon>Metazoa</taxon>
        <taxon>Ecdysozoa</taxon>
        <taxon>Arthropoda</taxon>
        <taxon>Crustacea</taxon>
        <taxon>Multicrustacea</taxon>
        <taxon>Hexanauplia</taxon>
        <taxon>Copepoda</taxon>
        <taxon>Siphonostomatoida</taxon>
        <taxon>Caligidae</taxon>
        <taxon>Lepeophtheirus</taxon>
    </lineage>
</organism>
<dbReference type="AlphaFoldDB" id="A0A0K2UXT1"/>